<name>A0A813LYX9_POLGL</name>
<feature type="region of interest" description="Disordered" evidence="1">
    <location>
        <begin position="42"/>
        <end position="116"/>
    </location>
</feature>
<dbReference type="AlphaFoldDB" id="A0A813LYX9"/>
<evidence type="ECO:0000313" key="4">
    <source>
        <dbReference type="Proteomes" id="UP000626109"/>
    </source>
</evidence>
<evidence type="ECO:0000313" key="2">
    <source>
        <dbReference type="EMBL" id="CAE8636231.1"/>
    </source>
</evidence>
<accession>A0A813LYX9</accession>
<comment type="caution">
    <text evidence="3">The sequence shown here is derived from an EMBL/GenBank/DDBJ whole genome shotgun (WGS) entry which is preliminary data.</text>
</comment>
<dbReference type="EMBL" id="CAJNNW010036646">
    <property type="protein sequence ID" value="CAE8736315.1"/>
    <property type="molecule type" value="Genomic_DNA"/>
</dbReference>
<organism evidence="3 4">
    <name type="scientific">Polarella glacialis</name>
    <name type="common">Dinoflagellate</name>
    <dbReference type="NCBI Taxonomy" id="89957"/>
    <lineage>
        <taxon>Eukaryota</taxon>
        <taxon>Sar</taxon>
        <taxon>Alveolata</taxon>
        <taxon>Dinophyceae</taxon>
        <taxon>Suessiales</taxon>
        <taxon>Suessiaceae</taxon>
        <taxon>Polarella</taxon>
    </lineage>
</organism>
<protein>
    <submittedName>
        <fullName evidence="3">Uncharacterized protein</fullName>
    </submittedName>
</protein>
<feature type="region of interest" description="Disordered" evidence="1">
    <location>
        <begin position="1"/>
        <end position="27"/>
    </location>
</feature>
<dbReference type="EMBL" id="CAJNNW010001229">
    <property type="protein sequence ID" value="CAE8636231.1"/>
    <property type="molecule type" value="Genomic_DNA"/>
</dbReference>
<sequence length="258" mass="28049">MGNRTGHHPDLEKIPPSVDLYDPDGEGRVPLVWQDKKCLSITEPAEQTIPVTSGADKGDCSTGRGSDHPITSATSGADKGDGNQTASDCASDKTKKGSPVPAAATSGADNNSEPGDLFRKDASASLLTIIPCEYYSRKQQLLTLPEFRGLLKRFLDKSLLLPGSYAMNLLGDKPKMILVLYAKDDGSKSVRSDALPIHPFMETIGVEIDTYQDPIGQHIMNDICRGNFADHVCTLEEQNFKALHALWTIFFLFQAPMP</sequence>
<evidence type="ECO:0000313" key="3">
    <source>
        <dbReference type="EMBL" id="CAE8736315.1"/>
    </source>
</evidence>
<gene>
    <name evidence="2" type="ORF">PGLA2088_LOCUS1580</name>
    <name evidence="3" type="ORF">PGLA2088_LOCUS48260</name>
</gene>
<proteinExistence type="predicted"/>
<dbReference type="Proteomes" id="UP000626109">
    <property type="component" value="Unassembled WGS sequence"/>
</dbReference>
<evidence type="ECO:0000256" key="1">
    <source>
        <dbReference type="SAM" id="MobiDB-lite"/>
    </source>
</evidence>
<reference evidence="3" key="1">
    <citation type="submission" date="2021-02" db="EMBL/GenBank/DDBJ databases">
        <authorList>
            <person name="Dougan E. K."/>
            <person name="Rhodes N."/>
            <person name="Thang M."/>
            <person name="Chan C."/>
        </authorList>
    </citation>
    <scope>NUCLEOTIDE SEQUENCE</scope>
</reference>